<sequence>MGNPVIGQILGSVLRGAAGGGGGGLGRGLPGGLDSVLGGMLGGGLPGMGSTGVPGARPGNRNAMLALMLPLVLAWMRRNGGVRNVMSRVNEHGYAPHASSWLGTERNDALPADAAHQLLGDDELSAWASQLGIGRDEAAQGFADVLPEVVDQLSPQGHLPDDADDRLDAGQSALDEMLRQRH</sequence>
<organism evidence="1 2">
    <name type="scientific">Ramlibacter algicola</name>
    <dbReference type="NCBI Taxonomy" id="2795217"/>
    <lineage>
        <taxon>Bacteria</taxon>
        <taxon>Pseudomonadati</taxon>
        <taxon>Pseudomonadota</taxon>
        <taxon>Betaproteobacteria</taxon>
        <taxon>Burkholderiales</taxon>
        <taxon>Comamonadaceae</taxon>
        <taxon>Ramlibacter</taxon>
    </lineage>
</organism>
<dbReference type="Gene3D" id="1.10.10.690">
    <property type="entry name" value="YidB-like"/>
    <property type="match status" value="1"/>
</dbReference>
<comment type="caution">
    <text evidence="1">The sequence shown here is derived from an EMBL/GenBank/DDBJ whole genome shotgun (WGS) entry which is preliminary data.</text>
</comment>
<gene>
    <name evidence="1" type="ORF">I8E28_13760</name>
</gene>
<dbReference type="EMBL" id="JAEDAO010000001">
    <property type="protein sequence ID" value="MBK0393659.1"/>
    <property type="molecule type" value="Genomic_DNA"/>
</dbReference>
<proteinExistence type="predicted"/>
<dbReference type="SUPFAM" id="SSF140804">
    <property type="entry name" value="YidB-like"/>
    <property type="match status" value="1"/>
</dbReference>
<reference evidence="1" key="1">
    <citation type="submission" date="2020-12" db="EMBL/GenBank/DDBJ databases">
        <title>Ramlibacter sp. nov., isolated from a freshwater alga, Cryptomonas.</title>
        <authorList>
            <person name="Kim H.M."/>
            <person name="Jeon C.O."/>
        </authorList>
    </citation>
    <scope>NUCLEOTIDE SEQUENCE</scope>
    <source>
        <strain evidence="1">CrO1</strain>
    </source>
</reference>
<name>A0A934Q3M6_9BURK</name>
<evidence type="ECO:0000313" key="1">
    <source>
        <dbReference type="EMBL" id="MBK0393659.1"/>
    </source>
</evidence>
<evidence type="ECO:0000313" key="2">
    <source>
        <dbReference type="Proteomes" id="UP000617041"/>
    </source>
</evidence>
<keyword evidence="2" id="KW-1185">Reference proteome</keyword>
<dbReference type="Pfam" id="PF20159">
    <property type="entry name" value="YidB"/>
    <property type="match status" value="1"/>
</dbReference>
<dbReference type="InterPro" id="IPR027405">
    <property type="entry name" value="YidB-like"/>
</dbReference>
<accession>A0A934Q3M6</accession>
<dbReference type="RefSeq" id="WP_200788616.1">
    <property type="nucleotide sequence ID" value="NZ_JAEDAO010000001.1"/>
</dbReference>
<dbReference type="AlphaFoldDB" id="A0A934Q3M6"/>
<protein>
    <submittedName>
        <fullName evidence="1">DUF937 domain-containing protein</fullName>
    </submittedName>
</protein>
<dbReference type="Proteomes" id="UP000617041">
    <property type="component" value="Unassembled WGS sequence"/>
</dbReference>
<dbReference type="InterPro" id="IPR045372">
    <property type="entry name" value="YidB"/>
</dbReference>